<dbReference type="GO" id="GO:0005737">
    <property type="term" value="C:cytoplasm"/>
    <property type="evidence" value="ECO:0007669"/>
    <property type="project" value="TreeGrafter"/>
</dbReference>
<dbReference type="PANTHER" id="PTHR11923:SF110">
    <property type="entry name" value="SCAVENGER RECEPTOR CLASS B MEMBER 1"/>
    <property type="match status" value="1"/>
</dbReference>
<evidence type="ECO:0000313" key="22">
    <source>
        <dbReference type="EMBL" id="KAE9208713.1"/>
    </source>
</evidence>
<evidence type="ECO:0000313" key="31">
    <source>
        <dbReference type="Proteomes" id="UP000476176"/>
    </source>
</evidence>
<evidence type="ECO:0000313" key="20">
    <source>
        <dbReference type="EMBL" id="KAE9193464.1"/>
    </source>
</evidence>
<evidence type="ECO:0000313" key="16">
    <source>
        <dbReference type="EMBL" id="KAE8994915.1"/>
    </source>
</evidence>
<evidence type="ECO:0000256" key="3">
    <source>
        <dbReference type="ARBA" id="ARBA00010532"/>
    </source>
</evidence>
<comment type="caution">
    <text evidence="22">The sequence shown here is derived from an EMBL/GenBank/DDBJ whole genome shotgun (WGS) entry which is preliminary data.</text>
</comment>
<dbReference type="Proteomes" id="UP000476176">
    <property type="component" value="Unassembled WGS sequence"/>
</dbReference>
<dbReference type="EMBL" id="QXFW01001192">
    <property type="protein sequence ID" value="KAE8994915.1"/>
    <property type="molecule type" value="Genomic_DNA"/>
</dbReference>
<evidence type="ECO:0000256" key="11">
    <source>
        <dbReference type="ARBA" id="ARBA00040821"/>
    </source>
</evidence>
<feature type="transmembrane region" description="Helical" evidence="14">
    <location>
        <begin position="2544"/>
        <end position="2567"/>
    </location>
</feature>
<evidence type="ECO:0000313" key="28">
    <source>
        <dbReference type="Proteomes" id="UP000440732"/>
    </source>
</evidence>
<dbReference type="GO" id="GO:0005901">
    <property type="term" value="C:caveola"/>
    <property type="evidence" value="ECO:0007669"/>
    <property type="project" value="UniProtKB-SubCell"/>
</dbReference>
<keyword evidence="7 14" id="KW-0472">Membrane</keyword>
<evidence type="ECO:0000256" key="7">
    <source>
        <dbReference type="ARBA" id="ARBA00023136"/>
    </source>
</evidence>
<gene>
    <name evidence="23" type="ORF">PF001_g17340</name>
    <name evidence="22" type="ORF">PF002_g19325</name>
    <name evidence="21" type="ORF">PF004_g16987</name>
    <name evidence="20" type="ORF">PF005_g18055</name>
    <name evidence="19" type="ORF">PF006_g17080</name>
    <name evidence="18" type="ORF">PF007_g18101</name>
    <name evidence="15" type="ORF">PF009_g19145</name>
    <name evidence="17" type="ORF">PF010_g17463</name>
    <name evidence="16" type="ORF">PF011_g16552</name>
</gene>
<dbReference type="Proteomes" id="UP000460718">
    <property type="component" value="Unassembled WGS sequence"/>
</dbReference>
<evidence type="ECO:0000256" key="13">
    <source>
        <dbReference type="SAM" id="MobiDB-lite"/>
    </source>
</evidence>
<dbReference type="Proteomes" id="UP000437068">
    <property type="component" value="Unassembled WGS sequence"/>
</dbReference>
<dbReference type="OrthoDB" id="514335at2759"/>
<organism evidence="22 27">
    <name type="scientific">Phytophthora fragariae</name>
    <dbReference type="NCBI Taxonomy" id="53985"/>
    <lineage>
        <taxon>Eukaryota</taxon>
        <taxon>Sar</taxon>
        <taxon>Stramenopiles</taxon>
        <taxon>Oomycota</taxon>
        <taxon>Peronosporomycetes</taxon>
        <taxon>Peronosporales</taxon>
        <taxon>Peronosporaceae</taxon>
        <taxon>Phytophthora</taxon>
    </lineage>
</organism>
<keyword evidence="6 14" id="KW-1133">Transmembrane helix</keyword>
<comment type="subcellular location">
    <subcellularLocation>
        <location evidence="2">Cell membrane</location>
        <topology evidence="2">Multi-pass membrane protein</topology>
    </subcellularLocation>
    <subcellularLocation>
        <location evidence="1">Membrane</location>
        <location evidence="1">Caveola</location>
        <topology evidence="1">Multi-pass membrane protein</topology>
    </subcellularLocation>
</comment>
<comment type="similarity">
    <text evidence="3">Belongs to the CD36 family.</text>
</comment>
<evidence type="ECO:0000313" key="19">
    <source>
        <dbReference type="EMBL" id="KAE9124892.1"/>
    </source>
</evidence>
<dbReference type="Pfam" id="PF01130">
    <property type="entry name" value="CD36"/>
    <property type="match status" value="1"/>
</dbReference>
<dbReference type="EMBL" id="QXGF01001332">
    <property type="protein sequence ID" value="KAE8930776.1"/>
    <property type="molecule type" value="Genomic_DNA"/>
</dbReference>
<accession>A0A6A3XUY9</accession>
<evidence type="ECO:0000256" key="1">
    <source>
        <dbReference type="ARBA" id="ARBA00004189"/>
    </source>
</evidence>
<keyword evidence="25" id="KW-1185">Reference proteome</keyword>
<evidence type="ECO:0000313" key="23">
    <source>
        <dbReference type="EMBL" id="KAE9295414.1"/>
    </source>
</evidence>
<evidence type="ECO:0000313" key="24">
    <source>
        <dbReference type="Proteomes" id="UP000429523"/>
    </source>
</evidence>
<dbReference type="Proteomes" id="UP000488956">
    <property type="component" value="Unassembled WGS sequence"/>
</dbReference>
<sequence>MWGIGLALALVAIGVALIVLGFHVQEADRKVQAAALFKWVPKAADGVAAANFLNSSGFNYAMDAPEFTSFYLWNLTNAQDLLEGGAVRPELTQVGPYTYEKRSRKLNVNFHAIEDDAYDAASYGAVNYQVASTYHFSSERSAGSESDVVVTLNASYVRRLTKLHAQTGRSERFLAAEFAHAHIRDYTRHLETDFLAATKLRALRALLPEMAVGMKREGMTAVIDRQRRRIGDANLPAALVRMQAVARTEQIPVMLRDVFRDQADVAIPGLLAEQYALARRRAVPRVLSNLYNRLLVEAVPALLGRQIETQRVNFVPRTLGSLNLKLQRIAFPYVMQEVLERAGLEAVPFVLRSIKSEIVARDIATNQVTADVANLAVVDLWRQVGSTPTDFDAWIDDSPTGQARTGFELLPATSALQLSLEAATILLGSLPSNLLFSLVDYDATQTAADGLGGPQTTAVGFAIWKQVVALNETAIDYVLDGVNNDVARVSDYLTRNQLMAVRDYIIAWAQSNVVQRDRQRFWRKAFGVRTANSDVSDPDVDLDLEQVGVQSGFSLQPLSAPPSATTVSVATAQQLWNASIEYAFVHPAGFTKWMNVVDGVATDVTSGLLAGVAGMTSAEVGVVSTWIKSLLDDGFVRRRALLHWARGTCLTALQLPRDDGCLRYDLEPNIDGEQLGFEMNPDAVLDIGSGLSTSARDALWDVTQDSVSFLMPAHPSDTTKYYARWLQAMRTSNYARLLDESQQLKALAVTEASAQAIGAWLVGWAQNDLNKLAVYYWWLRSTCWPREESSPTQVASQSVATGQASCTETPNEQEQTTAPTPAEESPFFTDIRTYQVTKDTCPPTGSQFTRNRETYTLTARVFSCDVVSTGLADDLDDETTGFELEPLAQNSADRISLAAAIVLWDPDSELSFRNAQGYEAWISLAAHIGGGAAGVAVEVQAVVADVNTAIASLCQGSIEGGGPSSGIFNVTLTDTSCSHVTAAHVTQVAAWVNEQSGSAWVKNTVLDQWRRGEAGGLDIEPYRDGLQSGLELTTGCETTLSSLTKTECSSITTENGTKYEVPREALKLWEVSQPASFLTVEGYTLWDSLTSAVESSDAASIQTFQTAIAKLCGSAGASSSWEVWMERVFQWLQRWRTNEHLKRDVLGHWLYARCPTTPKVNEALTATPQVSTVSSCTASYSAKFSPSLDGIQQLASRPVAFFDANVVQEAALVRPSTTVEVDEDWILCERLEPLGFTQTIGSRQSKKEYQACNLLSVLGTPGLYLANVTHMDATFELNRSEPADISLEVAQEIWSSQSAFSFLDSAAFFDKWYPSMDRSATLHTLQDDLDAHVGSSSPSDLTAVQNYLKQWESSDAAAVIVASSWISTDTARVDVDIHEAGDQRGFELHRNAAYKGAANTLPLPTLEQAKSLWGEDSLYSIVRSDSDVDDAGLPTGFRAWEEMYDGVDYESEQLVSQYPLQNQVTRSATMTHALSTSDQALLLTAMTTATTLTEAQIRGVARWLFDWATDDSLRDFTLAQWATGETFRGDSTLSLDLASHLERLYSFPVTSDTDRDYFTAASPGLAAASRVSLRKLWDVGTAGSLLDPASRIAWCMVDVADSDGNARSPCAHLLDGYGVLEAAAFTEFVALVQPATPNTPIVQATADLAVLALQFLEQALEMTSEQLQAVAYWYRGVPESSLFFHVHQLAEWSAAPTKPSQDPLQFGFELAFVLPWNSVVPRSVSRSDLVANVAVLGDSKTEKTMGECTNSLSLLFTLWDASNPASFLHPTGVSTWLAFARGESDEADVVGSGNPTAKVIDDQQLADATVSCMLQLVGHWLKSWSSHPSARMFVEEFWIAPLTQSSVSTAQLLPSATDMAKAFPLGKLDLQAQEESKLFSTADWWAAAARILLDVEESAALVNPEEGFALWRTLLVACFSSDRTTGGCRASDESAKYEANKTQALAVLSRSLLDRILAVSASLSAASDEILLAYTTSMISSQIVPWLTALLDHAVLERYVIERVRLANDDEDIAVGPLKLVDLAAVQFVNGSSTGANFTVLDSSSGRNILVDNGTRSERFPRNEFVFDATRGVAVEQTSSFSPGFAELRAFCSESARDRRFAYDADITCSFGAEYSVSISETHALWAAFGFNDTTAWTWPTPASLSDSGVPHPSALPHTFRSALLLDAFLAQPFETLAECEALAVTLIEAYDEEWSDQEQRQLCVDRQGEAGVGRRPVYLHLPGLEAFEDKPVSYVSDVQAYLRYAATKFGFEPNILELPPSPPQTSSSSSSLGYPTGGYFAASTVSRVLFASPPSAAGDSPDAAPLWPNTTSTERGASTFDLVLPTRDDAALYRKSKSVVGRLVQVDNTTLMNAWGEDVQLSAVRVTDGSQFSTAVLTGQGENTATSVAFPPQQLYFYWAYARRVAQITFAANTTRFGVSLMRYAADWTLPSRLPTGIIAAPTSPSLNVSFLSDDLPLVVQSTSSPDSPTSVFDVDPRTGAVLHRRLVWQLTAQVGGSQVLDVWHRDLAAGWLPMVWVEEEAGVSVATSTAMASLGPLSAHTLSVLGIAAGFCVIAVGCAVAYISIRRARLIRAQRFHAIVPEAPATAVADGEEEGKVMKSEGEIADNAAETMQTMLDHTEGIDADDIRAGETTRAWLHLAPEQ</sequence>
<dbReference type="Proteomes" id="UP000433483">
    <property type="component" value="Unassembled WGS sequence"/>
</dbReference>
<name>A0A6A3XUY9_9STRA</name>
<dbReference type="PANTHER" id="PTHR11923">
    <property type="entry name" value="SCAVENGER RECEPTOR CLASS B TYPE-1 SR-B1"/>
    <property type="match status" value="1"/>
</dbReference>
<dbReference type="EMBL" id="QXGC01001241">
    <property type="protein sequence ID" value="KAE9207613.1"/>
    <property type="molecule type" value="Genomic_DNA"/>
</dbReference>
<evidence type="ECO:0000256" key="2">
    <source>
        <dbReference type="ARBA" id="ARBA00004651"/>
    </source>
</evidence>
<dbReference type="Proteomes" id="UP000429523">
    <property type="component" value="Unassembled WGS sequence"/>
</dbReference>
<dbReference type="EMBL" id="QXGD01001329">
    <property type="protein sequence ID" value="KAE9208713.1"/>
    <property type="molecule type" value="Genomic_DNA"/>
</dbReference>
<evidence type="ECO:0000313" key="29">
    <source>
        <dbReference type="Proteomes" id="UP000441208"/>
    </source>
</evidence>
<dbReference type="EMBL" id="QXGB01001287">
    <property type="protein sequence ID" value="KAE9193464.1"/>
    <property type="molecule type" value="Genomic_DNA"/>
</dbReference>
<protein>
    <recommendedName>
        <fullName evidence="11">Scavenger receptor class B member 1</fullName>
    </recommendedName>
    <alternativeName>
        <fullName evidence="12">SR-BI</fullName>
    </alternativeName>
</protein>
<evidence type="ECO:0000256" key="8">
    <source>
        <dbReference type="ARBA" id="ARBA00023157"/>
    </source>
</evidence>
<reference evidence="24 25" key="1">
    <citation type="submission" date="2018-08" db="EMBL/GenBank/DDBJ databases">
        <title>Genomic investigation of the strawberry pathogen Phytophthora fragariae indicates pathogenicity is determined by transcriptional variation in three key races.</title>
        <authorList>
            <person name="Adams T.M."/>
            <person name="Armitage A.D."/>
            <person name="Sobczyk M.K."/>
            <person name="Bates H.J."/>
            <person name="Dunwell J.M."/>
            <person name="Nellist C.F."/>
            <person name="Harrison R.J."/>
        </authorList>
    </citation>
    <scope>NUCLEOTIDE SEQUENCE [LARGE SCALE GENOMIC DNA]</scope>
    <source>
        <strain evidence="23 26">A4</strain>
        <strain evidence="22 27">BC-1</strain>
        <strain evidence="21 31">BC-23</strain>
        <strain evidence="20 25">NOV-27</strain>
        <strain evidence="19 28">NOV-5</strain>
        <strain evidence="18 29">NOV-71</strain>
        <strain evidence="15 24">NOV-9</strain>
        <strain evidence="17 32">ONT-3</strain>
        <strain evidence="16 30">SCRP245</strain>
    </source>
</reference>
<keyword evidence="8" id="KW-1015">Disulfide bond</keyword>
<dbReference type="Proteomes" id="UP000440732">
    <property type="component" value="Unassembled WGS sequence"/>
</dbReference>
<evidence type="ECO:0000313" key="25">
    <source>
        <dbReference type="Proteomes" id="UP000433483"/>
    </source>
</evidence>
<evidence type="ECO:0000256" key="12">
    <source>
        <dbReference type="ARBA" id="ARBA00042244"/>
    </source>
</evidence>
<evidence type="ECO:0000313" key="30">
    <source>
        <dbReference type="Proteomes" id="UP000460718"/>
    </source>
</evidence>
<evidence type="ECO:0000256" key="14">
    <source>
        <dbReference type="SAM" id="Phobius"/>
    </source>
</evidence>
<feature type="compositionally biased region" description="Polar residues" evidence="13">
    <location>
        <begin position="794"/>
        <end position="819"/>
    </location>
</feature>
<keyword evidence="5 14" id="KW-0812">Transmembrane</keyword>
<evidence type="ECO:0000313" key="27">
    <source>
        <dbReference type="Proteomes" id="UP000440367"/>
    </source>
</evidence>
<dbReference type="Proteomes" id="UP000441208">
    <property type="component" value="Unassembled WGS sequence"/>
</dbReference>
<evidence type="ECO:0000313" key="18">
    <source>
        <dbReference type="EMBL" id="KAE9093522.1"/>
    </source>
</evidence>
<dbReference type="EMBL" id="QXGE01001248">
    <property type="protein sequence ID" value="KAE9295414.1"/>
    <property type="molecule type" value="Genomic_DNA"/>
</dbReference>
<evidence type="ECO:0000256" key="10">
    <source>
        <dbReference type="ARBA" id="ARBA00023180"/>
    </source>
</evidence>
<keyword evidence="9" id="KW-0675">Receptor</keyword>
<dbReference type="EMBL" id="QXGA01001232">
    <property type="protein sequence ID" value="KAE9124892.1"/>
    <property type="molecule type" value="Genomic_DNA"/>
</dbReference>
<dbReference type="InterPro" id="IPR002159">
    <property type="entry name" value="CD36_fam"/>
</dbReference>
<evidence type="ECO:0000313" key="26">
    <source>
        <dbReference type="Proteomes" id="UP000437068"/>
    </source>
</evidence>
<evidence type="ECO:0000313" key="21">
    <source>
        <dbReference type="EMBL" id="KAE9207613.1"/>
    </source>
</evidence>
<dbReference type="EMBL" id="QXFZ01001274">
    <property type="protein sequence ID" value="KAE9093522.1"/>
    <property type="molecule type" value="Genomic_DNA"/>
</dbReference>
<evidence type="ECO:0000313" key="17">
    <source>
        <dbReference type="EMBL" id="KAE9093499.1"/>
    </source>
</evidence>
<evidence type="ECO:0000313" key="15">
    <source>
        <dbReference type="EMBL" id="KAE8930776.1"/>
    </source>
</evidence>
<evidence type="ECO:0000313" key="32">
    <source>
        <dbReference type="Proteomes" id="UP000488956"/>
    </source>
</evidence>
<dbReference type="EMBL" id="QXFX01001263">
    <property type="protein sequence ID" value="KAE9093499.1"/>
    <property type="molecule type" value="Genomic_DNA"/>
</dbReference>
<keyword evidence="4" id="KW-1003">Cell membrane</keyword>
<feature type="region of interest" description="Disordered" evidence="13">
    <location>
        <begin position="794"/>
        <end position="824"/>
    </location>
</feature>
<evidence type="ECO:0000256" key="5">
    <source>
        <dbReference type="ARBA" id="ARBA00022692"/>
    </source>
</evidence>
<evidence type="ECO:0000256" key="9">
    <source>
        <dbReference type="ARBA" id="ARBA00023170"/>
    </source>
</evidence>
<evidence type="ECO:0000256" key="4">
    <source>
        <dbReference type="ARBA" id="ARBA00022475"/>
    </source>
</evidence>
<evidence type="ECO:0000256" key="6">
    <source>
        <dbReference type="ARBA" id="ARBA00022989"/>
    </source>
</evidence>
<dbReference type="Proteomes" id="UP000440367">
    <property type="component" value="Unassembled WGS sequence"/>
</dbReference>
<proteinExistence type="inferred from homology"/>
<dbReference type="GO" id="GO:0005044">
    <property type="term" value="F:scavenger receptor activity"/>
    <property type="evidence" value="ECO:0007669"/>
    <property type="project" value="TreeGrafter"/>
</dbReference>
<keyword evidence="10" id="KW-0325">Glycoprotein</keyword>